<keyword evidence="6" id="KW-1185">Reference proteome</keyword>
<dbReference type="GO" id="GO:0071204">
    <property type="term" value="C:histone pre-mRNA 3'end processing complex"/>
    <property type="evidence" value="ECO:0007669"/>
    <property type="project" value="TreeGrafter"/>
</dbReference>
<comment type="caution">
    <text evidence="5">The sequence shown here is derived from an EMBL/GenBank/DDBJ whole genome shotgun (WGS) entry which is preliminary data.</text>
</comment>
<dbReference type="Gene3D" id="1.10.8.1120">
    <property type="entry name" value="Histone RNA hairpin-binding protein RNA-binding domain"/>
    <property type="match status" value="1"/>
</dbReference>
<evidence type="ECO:0000259" key="4">
    <source>
        <dbReference type="Pfam" id="PF15247"/>
    </source>
</evidence>
<proteinExistence type="inferred from homology"/>
<reference evidence="5" key="1">
    <citation type="submission" date="2021-11" db="EMBL/GenBank/DDBJ databases">
        <authorList>
            <person name="Schell T."/>
        </authorList>
    </citation>
    <scope>NUCLEOTIDE SEQUENCE</scope>
    <source>
        <strain evidence="5">M5</strain>
    </source>
</reference>
<protein>
    <recommendedName>
        <fullName evidence="4">Histone RNA hairpin-binding protein RNA-binding domain-containing protein</fullName>
    </recommendedName>
</protein>
<dbReference type="GO" id="GO:0005737">
    <property type="term" value="C:cytoplasm"/>
    <property type="evidence" value="ECO:0007669"/>
    <property type="project" value="TreeGrafter"/>
</dbReference>
<dbReference type="PANTHER" id="PTHR17408">
    <property type="entry name" value="HISTONE RNA HAIRPIN-BINDING PROTEIN"/>
    <property type="match status" value="1"/>
</dbReference>
<dbReference type="FunFam" id="1.10.8.1120:FF:000001">
    <property type="entry name" value="Histone RNA hairpin-binding protein-like"/>
    <property type="match status" value="1"/>
</dbReference>
<feature type="region of interest" description="Disordered" evidence="3">
    <location>
        <begin position="1"/>
        <end position="55"/>
    </location>
</feature>
<dbReference type="GO" id="GO:0006398">
    <property type="term" value="P:mRNA 3'-end processing by stem-loop binding and cleavage"/>
    <property type="evidence" value="ECO:0007669"/>
    <property type="project" value="TreeGrafter"/>
</dbReference>
<dbReference type="EMBL" id="CAKKLH010000179">
    <property type="protein sequence ID" value="CAH0105315.1"/>
    <property type="molecule type" value="Genomic_DNA"/>
</dbReference>
<dbReference type="GO" id="GO:0003729">
    <property type="term" value="F:mRNA binding"/>
    <property type="evidence" value="ECO:0007669"/>
    <property type="project" value="InterPro"/>
</dbReference>
<organism evidence="5 6">
    <name type="scientific">Daphnia galeata</name>
    <dbReference type="NCBI Taxonomy" id="27404"/>
    <lineage>
        <taxon>Eukaryota</taxon>
        <taxon>Metazoa</taxon>
        <taxon>Ecdysozoa</taxon>
        <taxon>Arthropoda</taxon>
        <taxon>Crustacea</taxon>
        <taxon>Branchiopoda</taxon>
        <taxon>Diplostraca</taxon>
        <taxon>Cladocera</taxon>
        <taxon>Anomopoda</taxon>
        <taxon>Daphniidae</taxon>
        <taxon>Daphnia</taxon>
    </lineage>
</organism>
<keyword evidence="2" id="KW-0694">RNA-binding</keyword>
<evidence type="ECO:0000256" key="1">
    <source>
        <dbReference type="ARBA" id="ARBA00006151"/>
    </source>
</evidence>
<gene>
    <name evidence="5" type="ORF">DGAL_LOCUS8335</name>
</gene>
<name>A0A8J2RLD5_9CRUS</name>
<dbReference type="OrthoDB" id="265795at2759"/>
<comment type="similarity">
    <text evidence="1">Belongs to the SLBP family.</text>
</comment>
<dbReference type="GO" id="GO:0051028">
    <property type="term" value="P:mRNA transport"/>
    <property type="evidence" value="ECO:0007669"/>
    <property type="project" value="TreeGrafter"/>
</dbReference>
<accession>A0A8J2RLD5</accession>
<dbReference type="Pfam" id="PF15247">
    <property type="entry name" value="SLBP_RNA_bind"/>
    <property type="match status" value="1"/>
</dbReference>
<evidence type="ECO:0000313" key="6">
    <source>
        <dbReference type="Proteomes" id="UP000789390"/>
    </source>
</evidence>
<sequence length="223" mass="25715">MSPRKAVKAEKNSDGEEIVSEKIHPGTRTLRKREWDSASIISPERGPAQRKEIKRENMQLKRSLQTSYAQTEKKNLIKTEKQSSSALVELKTEIKDEKVTEIDVEDTSDRSSTTSSGEVEEDPLVLSRRQKQIDYGKNTIAYDNYIKTIPKNQRTKEHPQTPNKYKKYSRRGWDGSIKVWRKMLHVFDTSDANSNPKENAADEDIEEALEYLPFDLIDDDVVL</sequence>
<feature type="region of interest" description="Disordered" evidence="3">
    <location>
        <begin position="101"/>
        <end position="123"/>
    </location>
</feature>
<dbReference type="PANTHER" id="PTHR17408:SF0">
    <property type="entry name" value="HISTONE RNA HAIRPIN-BINDING PROTEIN"/>
    <property type="match status" value="1"/>
</dbReference>
<dbReference type="AlphaFoldDB" id="A0A8J2RLD5"/>
<feature type="compositionally biased region" description="Basic and acidic residues" evidence="3">
    <location>
        <begin position="7"/>
        <end position="24"/>
    </location>
</feature>
<dbReference type="InterPro" id="IPR026502">
    <property type="entry name" value="SLBP1/SLBP2"/>
</dbReference>
<evidence type="ECO:0000256" key="3">
    <source>
        <dbReference type="SAM" id="MobiDB-lite"/>
    </source>
</evidence>
<dbReference type="InterPro" id="IPR038294">
    <property type="entry name" value="SLBP_RNA_bind_sf"/>
</dbReference>
<dbReference type="InterPro" id="IPR029344">
    <property type="entry name" value="SLBP_RNA_bind"/>
</dbReference>
<dbReference type="Proteomes" id="UP000789390">
    <property type="component" value="Unassembled WGS sequence"/>
</dbReference>
<dbReference type="GO" id="GO:0007076">
    <property type="term" value="P:mitotic chromosome condensation"/>
    <property type="evidence" value="ECO:0007669"/>
    <property type="project" value="UniProtKB-ARBA"/>
</dbReference>
<evidence type="ECO:0000256" key="2">
    <source>
        <dbReference type="ARBA" id="ARBA00022884"/>
    </source>
</evidence>
<evidence type="ECO:0000313" key="5">
    <source>
        <dbReference type="EMBL" id="CAH0105315.1"/>
    </source>
</evidence>
<feature type="domain" description="Histone RNA hairpin-binding protein RNA-binding" evidence="4">
    <location>
        <begin position="122"/>
        <end position="188"/>
    </location>
</feature>
<dbReference type="GO" id="GO:0071207">
    <property type="term" value="F:histone pre-mRNA stem-loop binding"/>
    <property type="evidence" value="ECO:0007669"/>
    <property type="project" value="TreeGrafter"/>
</dbReference>